<evidence type="ECO:0000313" key="3">
    <source>
        <dbReference type="Proteomes" id="UP000190961"/>
    </source>
</evidence>
<proteinExistence type="predicted"/>
<protein>
    <submittedName>
        <fullName evidence="2">Uncharacterized protein</fullName>
    </submittedName>
</protein>
<keyword evidence="3" id="KW-1185">Reference proteome</keyword>
<dbReference type="AlphaFoldDB" id="A0A1T5J857"/>
<evidence type="ECO:0000256" key="1">
    <source>
        <dbReference type="SAM" id="MobiDB-lite"/>
    </source>
</evidence>
<dbReference type="RefSeq" id="WP_079685440.1">
    <property type="nucleotide sequence ID" value="NZ_FUZU01000001.1"/>
</dbReference>
<accession>A0A1T5J857</accession>
<dbReference type="EMBL" id="FUZU01000001">
    <property type="protein sequence ID" value="SKC47433.1"/>
    <property type="molecule type" value="Genomic_DNA"/>
</dbReference>
<sequence>MEKDKPGNSISKQEFQKMRKKFDDKNPGKTQAVIFDKEIFKHILDNPATDKVAIYMGEYDDDTNTVMAVGLSETSVILYETAANKGQPCPPYCGKDQ</sequence>
<dbReference type="STRING" id="688867.SAMN05660236_0849"/>
<evidence type="ECO:0000313" key="2">
    <source>
        <dbReference type="EMBL" id="SKC47433.1"/>
    </source>
</evidence>
<organism evidence="2 3">
    <name type="scientific">Ohtaekwangia koreensis</name>
    <dbReference type="NCBI Taxonomy" id="688867"/>
    <lineage>
        <taxon>Bacteria</taxon>
        <taxon>Pseudomonadati</taxon>
        <taxon>Bacteroidota</taxon>
        <taxon>Cytophagia</taxon>
        <taxon>Cytophagales</taxon>
        <taxon>Fulvivirgaceae</taxon>
        <taxon>Ohtaekwangia</taxon>
    </lineage>
</organism>
<gene>
    <name evidence="2" type="ORF">SAMN05660236_0849</name>
</gene>
<feature type="region of interest" description="Disordered" evidence="1">
    <location>
        <begin position="1"/>
        <end position="27"/>
    </location>
</feature>
<dbReference type="Proteomes" id="UP000190961">
    <property type="component" value="Unassembled WGS sequence"/>
</dbReference>
<name>A0A1T5J857_9BACT</name>
<reference evidence="2 3" key="1">
    <citation type="submission" date="2017-02" db="EMBL/GenBank/DDBJ databases">
        <authorList>
            <person name="Peterson S.W."/>
        </authorList>
    </citation>
    <scope>NUCLEOTIDE SEQUENCE [LARGE SCALE GENOMIC DNA]</scope>
    <source>
        <strain evidence="2 3">DSM 25262</strain>
    </source>
</reference>
<feature type="compositionally biased region" description="Basic and acidic residues" evidence="1">
    <location>
        <begin position="14"/>
        <end position="27"/>
    </location>
</feature>